<feature type="transmembrane region" description="Helical" evidence="6">
    <location>
        <begin position="66"/>
        <end position="85"/>
    </location>
</feature>
<evidence type="ECO:0000256" key="2">
    <source>
        <dbReference type="ARBA" id="ARBA00023136"/>
    </source>
</evidence>
<accession>A0ABU0IGJ3</accession>
<reference evidence="9 10" key="1">
    <citation type="submission" date="2023-07" db="EMBL/GenBank/DDBJ databases">
        <title>Genomic Encyclopedia of Type Strains, Phase IV (KMG-IV): sequencing the most valuable type-strain genomes for metagenomic binning, comparative biology and taxonomic classification.</title>
        <authorList>
            <person name="Goeker M."/>
        </authorList>
    </citation>
    <scope>NUCLEOTIDE SEQUENCE [LARGE SCALE GENOMIC DNA]</scope>
    <source>
        <strain evidence="9 10">DSM 100301</strain>
    </source>
</reference>
<evidence type="ECO:0000256" key="7">
    <source>
        <dbReference type="SAM" id="SignalP"/>
    </source>
</evidence>
<dbReference type="Proteomes" id="UP001235269">
    <property type="component" value="Unassembled WGS sequence"/>
</dbReference>
<keyword evidence="7" id="KW-0732">Signal</keyword>
<dbReference type="SUPFAM" id="SSF103088">
    <property type="entry name" value="OmpA-like"/>
    <property type="match status" value="1"/>
</dbReference>
<feature type="transmembrane region" description="Helical" evidence="6">
    <location>
        <begin position="38"/>
        <end position="59"/>
    </location>
</feature>
<protein>
    <submittedName>
        <fullName evidence="9">Outer membrane protein OmpA-like peptidoglycan-associated protein</fullName>
    </submittedName>
</protein>
<evidence type="ECO:0000256" key="3">
    <source>
        <dbReference type="ARBA" id="ARBA00023237"/>
    </source>
</evidence>
<dbReference type="PANTHER" id="PTHR30329:SF21">
    <property type="entry name" value="LIPOPROTEIN YIAD-RELATED"/>
    <property type="match status" value="1"/>
</dbReference>
<feature type="region of interest" description="Disordered" evidence="5">
    <location>
        <begin position="190"/>
        <end position="226"/>
    </location>
</feature>
<dbReference type="InterPro" id="IPR006665">
    <property type="entry name" value="OmpA-like"/>
</dbReference>
<sequence>MDTYPMIKRLALVALAATYLTACTTTDPYTGQQKMSNTAGGALIGATVGALGGLAVGGGGHGKRNAALIGAGIGALAGGAIGSYMDNQEAELRAQLQGTGVSVTRQGDRIILNMPSNITFPTDQDQVLPPFYPTLNSVAIVLKKFNRTLIDVNGHTDSTGSLQHNQDLSQRRAESVANYLASQGVDSRRMSAMGFGPSQPVASNATPEGRAQNRRVEVSISPLTQN</sequence>
<dbReference type="EMBL" id="JAUSWH010000014">
    <property type="protein sequence ID" value="MDQ0457368.1"/>
    <property type="molecule type" value="Genomic_DNA"/>
</dbReference>
<keyword evidence="2 4" id="KW-0472">Membrane</keyword>
<gene>
    <name evidence="9" type="ORF">QO005_003724</name>
</gene>
<evidence type="ECO:0000256" key="5">
    <source>
        <dbReference type="SAM" id="MobiDB-lite"/>
    </source>
</evidence>
<evidence type="ECO:0000313" key="9">
    <source>
        <dbReference type="EMBL" id="MDQ0457368.1"/>
    </source>
</evidence>
<dbReference type="Pfam" id="PF13488">
    <property type="entry name" value="Gly-zipper_Omp"/>
    <property type="match status" value="1"/>
</dbReference>
<comment type="caution">
    <text evidence="9">The sequence shown here is derived from an EMBL/GenBank/DDBJ whole genome shotgun (WGS) entry which is preliminary data.</text>
</comment>
<feature type="chain" id="PRO_5046549625" evidence="7">
    <location>
        <begin position="23"/>
        <end position="226"/>
    </location>
</feature>
<dbReference type="InterPro" id="IPR039567">
    <property type="entry name" value="Gly-zipper"/>
</dbReference>
<dbReference type="InterPro" id="IPR006664">
    <property type="entry name" value="OMP_bac"/>
</dbReference>
<evidence type="ECO:0000313" key="10">
    <source>
        <dbReference type="Proteomes" id="UP001235269"/>
    </source>
</evidence>
<feature type="signal peptide" evidence="7">
    <location>
        <begin position="1"/>
        <end position="22"/>
    </location>
</feature>
<dbReference type="PRINTS" id="PR01023">
    <property type="entry name" value="NAFLGMOTY"/>
</dbReference>
<organism evidence="9 10">
    <name type="scientific">Rhizobium paknamense</name>
    <dbReference type="NCBI Taxonomy" id="1206817"/>
    <lineage>
        <taxon>Bacteria</taxon>
        <taxon>Pseudomonadati</taxon>
        <taxon>Pseudomonadota</taxon>
        <taxon>Alphaproteobacteria</taxon>
        <taxon>Hyphomicrobiales</taxon>
        <taxon>Rhizobiaceae</taxon>
        <taxon>Rhizobium/Agrobacterium group</taxon>
        <taxon>Rhizobium</taxon>
    </lineage>
</organism>
<keyword evidence="10" id="KW-1185">Reference proteome</keyword>
<dbReference type="CDD" id="cd07185">
    <property type="entry name" value="OmpA_C-like"/>
    <property type="match status" value="1"/>
</dbReference>
<name>A0ABU0IGJ3_9HYPH</name>
<dbReference type="InterPro" id="IPR036737">
    <property type="entry name" value="OmpA-like_sf"/>
</dbReference>
<evidence type="ECO:0000256" key="1">
    <source>
        <dbReference type="ARBA" id="ARBA00004442"/>
    </source>
</evidence>
<dbReference type="PRINTS" id="PR01021">
    <property type="entry name" value="OMPADOMAIN"/>
</dbReference>
<dbReference type="PROSITE" id="PS51123">
    <property type="entry name" value="OMPA_2"/>
    <property type="match status" value="1"/>
</dbReference>
<keyword evidence="6" id="KW-0812">Transmembrane</keyword>
<keyword evidence="6" id="KW-1133">Transmembrane helix</keyword>
<comment type="subcellular location">
    <subcellularLocation>
        <location evidence="1">Cell outer membrane</location>
    </subcellularLocation>
</comment>
<evidence type="ECO:0000259" key="8">
    <source>
        <dbReference type="PROSITE" id="PS51123"/>
    </source>
</evidence>
<evidence type="ECO:0000256" key="6">
    <source>
        <dbReference type="SAM" id="Phobius"/>
    </source>
</evidence>
<dbReference type="PANTHER" id="PTHR30329">
    <property type="entry name" value="STATOR ELEMENT OF FLAGELLAR MOTOR COMPLEX"/>
    <property type="match status" value="1"/>
</dbReference>
<feature type="domain" description="OmpA-like" evidence="8">
    <location>
        <begin position="107"/>
        <end position="224"/>
    </location>
</feature>
<keyword evidence="3" id="KW-0998">Cell outer membrane</keyword>
<evidence type="ECO:0000256" key="4">
    <source>
        <dbReference type="PROSITE-ProRule" id="PRU00473"/>
    </source>
</evidence>
<dbReference type="Pfam" id="PF00691">
    <property type="entry name" value="OmpA"/>
    <property type="match status" value="1"/>
</dbReference>
<dbReference type="InterPro" id="IPR050330">
    <property type="entry name" value="Bact_OuterMem_StrucFunc"/>
</dbReference>
<proteinExistence type="predicted"/>
<dbReference type="Gene3D" id="3.30.1330.60">
    <property type="entry name" value="OmpA-like domain"/>
    <property type="match status" value="1"/>
</dbReference>